<dbReference type="AlphaFoldDB" id="A0A7R9EUH7"/>
<dbReference type="InterPro" id="IPR011990">
    <property type="entry name" value="TPR-like_helical_dom_sf"/>
</dbReference>
<sequence>MTGRSSLKTSLLKWRPDFEEAADEYSKAATCFRNGKSLEQCRECLMKAAECNKQKRSTIAADTLRSTQGQSHYPSLRPHKLEHWVIRYLCWRTTVMPKIPGLNLRRCIDQAVLVCKDLGDLRAIADLAERACSLYQQHGSPDSGAAALDKAAKILEKDHPDLALRLYQKAADVVIIEDSPRQAAEFMSKVARLMVKLQMYDQAADVLRKEMGLHQESDNIPVMGRLTVAMVLVQLARGDYVGAEKAFKEWGNCCDAPEVQTLETLLQAYDEEDADTARTALNNPFIKYMDVEYARLARDLPLPQGIASISKPTVRENAAPSSVSVTAALSSASDSEEPKKPDAGELGEDLEDDDDEFAGGLC</sequence>
<feature type="region of interest" description="Disordered" evidence="9">
    <location>
        <begin position="320"/>
        <end position="362"/>
    </location>
</feature>
<feature type="compositionally biased region" description="Low complexity" evidence="9">
    <location>
        <begin position="320"/>
        <end position="333"/>
    </location>
</feature>
<dbReference type="GO" id="GO:0005483">
    <property type="term" value="F:soluble NSF attachment protein activity"/>
    <property type="evidence" value="ECO:0007669"/>
    <property type="project" value="TreeGrafter"/>
</dbReference>
<keyword evidence="5" id="KW-0653">Protein transport</keyword>
<dbReference type="Gene3D" id="1.25.40.10">
    <property type="entry name" value="Tetratricopeptide repeat domain"/>
    <property type="match status" value="2"/>
</dbReference>
<dbReference type="GO" id="GO:0016192">
    <property type="term" value="P:vesicle-mediated transport"/>
    <property type="evidence" value="ECO:0007669"/>
    <property type="project" value="UniProtKB-KW"/>
</dbReference>
<name>A0A7R9EUH7_9NEOP</name>
<evidence type="ECO:0000256" key="8">
    <source>
        <dbReference type="ARBA" id="ARBA00042485"/>
    </source>
</evidence>
<proteinExistence type="inferred from homology"/>
<dbReference type="PANTHER" id="PTHR13768">
    <property type="entry name" value="SOLUBLE NSF ATTACHMENT PROTEIN SNAP"/>
    <property type="match status" value="1"/>
</dbReference>
<comment type="subcellular location">
    <subcellularLocation>
        <location evidence="1">Membrane</location>
        <topology evidence="1">Peripheral membrane protein</topology>
    </subcellularLocation>
</comment>
<gene>
    <name evidence="10" type="ORF">TBIB3V08_LOCUS2797</name>
</gene>
<dbReference type="GO" id="GO:0005774">
    <property type="term" value="C:vacuolar membrane"/>
    <property type="evidence" value="ECO:0007669"/>
    <property type="project" value="TreeGrafter"/>
</dbReference>
<keyword evidence="3" id="KW-0813">Transport</keyword>
<evidence type="ECO:0000256" key="5">
    <source>
        <dbReference type="ARBA" id="ARBA00022927"/>
    </source>
</evidence>
<reference evidence="10" key="1">
    <citation type="submission" date="2020-11" db="EMBL/GenBank/DDBJ databases">
        <authorList>
            <person name="Tran Van P."/>
        </authorList>
    </citation>
    <scope>NUCLEOTIDE SEQUENCE</scope>
</reference>
<dbReference type="GO" id="GO:0031201">
    <property type="term" value="C:SNARE complex"/>
    <property type="evidence" value="ECO:0007669"/>
    <property type="project" value="TreeGrafter"/>
</dbReference>
<protein>
    <recommendedName>
        <fullName evidence="7">Gamma-soluble NSF attachment protein</fullName>
    </recommendedName>
    <alternativeName>
        <fullName evidence="8">N-ethylmaleimide-sensitive factor attachment protein gamma</fullName>
    </alternativeName>
</protein>
<comment type="similarity">
    <text evidence="2">Belongs to the SNAP family.</text>
</comment>
<organism evidence="10">
    <name type="scientific">Timema bartmani</name>
    <dbReference type="NCBI Taxonomy" id="61472"/>
    <lineage>
        <taxon>Eukaryota</taxon>
        <taxon>Metazoa</taxon>
        <taxon>Ecdysozoa</taxon>
        <taxon>Arthropoda</taxon>
        <taxon>Hexapoda</taxon>
        <taxon>Insecta</taxon>
        <taxon>Pterygota</taxon>
        <taxon>Neoptera</taxon>
        <taxon>Polyneoptera</taxon>
        <taxon>Phasmatodea</taxon>
        <taxon>Timematodea</taxon>
        <taxon>Timematoidea</taxon>
        <taxon>Timematidae</taxon>
        <taxon>Timema</taxon>
    </lineage>
</organism>
<evidence type="ECO:0000256" key="2">
    <source>
        <dbReference type="ARBA" id="ARBA00010050"/>
    </source>
</evidence>
<evidence type="ECO:0000256" key="1">
    <source>
        <dbReference type="ARBA" id="ARBA00004170"/>
    </source>
</evidence>
<evidence type="ECO:0000256" key="9">
    <source>
        <dbReference type="SAM" id="MobiDB-lite"/>
    </source>
</evidence>
<evidence type="ECO:0000256" key="7">
    <source>
        <dbReference type="ARBA" id="ARBA00040047"/>
    </source>
</evidence>
<dbReference type="InterPro" id="IPR000744">
    <property type="entry name" value="NSF_attach"/>
</dbReference>
<dbReference type="PANTHER" id="PTHR13768:SF2">
    <property type="entry name" value="GAMMA-SOLUBLE NSF ATTACHMENT PROTEIN"/>
    <property type="match status" value="1"/>
</dbReference>
<dbReference type="SUPFAM" id="SSF48452">
    <property type="entry name" value="TPR-like"/>
    <property type="match status" value="1"/>
</dbReference>
<dbReference type="GO" id="GO:0019905">
    <property type="term" value="F:syntaxin binding"/>
    <property type="evidence" value="ECO:0007669"/>
    <property type="project" value="TreeGrafter"/>
</dbReference>
<keyword evidence="6" id="KW-0472">Membrane</keyword>
<feature type="compositionally biased region" description="Acidic residues" evidence="9">
    <location>
        <begin position="345"/>
        <end position="362"/>
    </location>
</feature>
<keyword evidence="4" id="KW-0931">ER-Golgi transport</keyword>
<evidence type="ECO:0000256" key="4">
    <source>
        <dbReference type="ARBA" id="ARBA00022892"/>
    </source>
</evidence>
<dbReference type="EMBL" id="OD564928">
    <property type="protein sequence ID" value="CAD7440274.1"/>
    <property type="molecule type" value="Genomic_DNA"/>
</dbReference>
<accession>A0A7R9EUH7</accession>
<dbReference type="GO" id="GO:0006886">
    <property type="term" value="P:intracellular protein transport"/>
    <property type="evidence" value="ECO:0007669"/>
    <property type="project" value="InterPro"/>
</dbReference>
<dbReference type="Pfam" id="PF14938">
    <property type="entry name" value="SNAP"/>
    <property type="match status" value="2"/>
</dbReference>
<evidence type="ECO:0000256" key="6">
    <source>
        <dbReference type="ARBA" id="ARBA00023136"/>
    </source>
</evidence>
<evidence type="ECO:0000256" key="3">
    <source>
        <dbReference type="ARBA" id="ARBA00022448"/>
    </source>
</evidence>
<evidence type="ECO:0000313" key="10">
    <source>
        <dbReference type="EMBL" id="CAD7440274.1"/>
    </source>
</evidence>